<dbReference type="Gene3D" id="3.40.50.300">
    <property type="entry name" value="P-loop containing nucleotide triphosphate hydrolases"/>
    <property type="match status" value="2"/>
</dbReference>
<keyword evidence="4" id="KW-0677">Repeat</keyword>
<keyword evidence="2" id="KW-0997">Cell inner membrane</keyword>
<feature type="domain" description="ABC transporter" evidence="8">
    <location>
        <begin position="27"/>
        <end position="262"/>
    </location>
</feature>
<evidence type="ECO:0000313" key="9">
    <source>
        <dbReference type="EMBL" id="KGC11532.1"/>
    </source>
</evidence>
<dbReference type="InterPro" id="IPR003439">
    <property type="entry name" value="ABC_transporter-like_ATP-bd"/>
</dbReference>
<name>A0AAW3EXE8_BURGA</name>
<proteinExistence type="predicted"/>
<comment type="caution">
    <text evidence="9">The sequence shown here is derived from an EMBL/GenBank/DDBJ whole genome shotgun (WGS) entry which is preliminary data.</text>
</comment>
<evidence type="ECO:0000256" key="1">
    <source>
        <dbReference type="ARBA" id="ARBA00022475"/>
    </source>
</evidence>
<feature type="region of interest" description="Disordered" evidence="7">
    <location>
        <begin position="582"/>
        <end position="616"/>
    </location>
</feature>
<keyword evidence="1" id="KW-1003">Cell membrane</keyword>
<keyword evidence="2" id="KW-0472">Membrane</keyword>
<protein>
    <submittedName>
        <fullName evidence="9">ABC transporter family protein</fullName>
    </submittedName>
</protein>
<evidence type="ECO:0000259" key="8">
    <source>
        <dbReference type="PROSITE" id="PS50893"/>
    </source>
</evidence>
<sequence>MRRVARPIGAASAADALDAANGRALGIEVIGASKSFGAFRALDQVSLKIAPGSVHALLGENGAGKSTLVKGLVGYGPLDAGQIIAGTREVRIASPRDAQALDIGMVYQHFTLAAGMSVEENLLLARAALPWRIDWRAERGRLERFLAHMPFRLRLDAPVSSLAAGEKQKLEILKQLYLERRFLILDEPTSVLTPQEADEVLGLMRELASARVLTVLMITHKFREVLDFADAVTVLRKGRAVAQANVADTSRDELAAWMMGVETAARDAADDATTNATNATNTTTSASASAAKNAATSATTIATTGVVTSATSSPAASLPDTTLAARATRRPCPADAPIGLEASGLTVRDDLGLPAVRELSLAVRRGEILGIAGVSGNGQKALVEALIGQRQPAAGHMAVGGRPYRATREEMRERRVFAIPEEPLRNACIASMSVAENLALRDFDRAPLRAQGWRLDRRALRRRAAERIAEFKVSPPLPERAIGTLSGGNVQRAVLARELGQPVEVLIVANPVFGLDFASVADIHARLLAAREAGAAILLVSEDLDELLALSDRIAVMSAGRLVFETEAAGADRAVLGRHMAGHDEADEPAASSGKPGAAHTHREPARPADAPSTHR</sequence>
<dbReference type="GO" id="GO:0005524">
    <property type="term" value="F:ATP binding"/>
    <property type="evidence" value="ECO:0007669"/>
    <property type="project" value="UniProtKB-KW"/>
</dbReference>
<evidence type="ECO:0000256" key="4">
    <source>
        <dbReference type="ARBA" id="ARBA00022737"/>
    </source>
</evidence>
<dbReference type="InterPro" id="IPR003593">
    <property type="entry name" value="AAA+_ATPase"/>
</dbReference>
<accession>A0AAW3EXE8</accession>
<evidence type="ECO:0000256" key="5">
    <source>
        <dbReference type="ARBA" id="ARBA00022741"/>
    </source>
</evidence>
<dbReference type="CDD" id="cd03216">
    <property type="entry name" value="ABC_Carb_Monos_I"/>
    <property type="match status" value="1"/>
</dbReference>
<evidence type="ECO:0000256" key="2">
    <source>
        <dbReference type="ARBA" id="ARBA00022519"/>
    </source>
</evidence>
<dbReference type="Pfam" id="PF00005">
    <property type="entry name" value="ABC_tran"/>
    <property type="match status" value="2"/>
</dbReference>
<dbReference type="RefSeq" id="WP_052710574.1">
    <property type="nucleotide sequence ID" value="NZ_CADEVY010000018.1"/>
</dbReference>
<dbReference type="AlphaFoldDB" id="A0AAW3EXE8"/>
<dbReference type="PROSITE" id="PS50893">
    <property type="entry name" value="ABC_TRANSPORTER_2"/>
    <property type="match status" value="2"/>
</dbReference>
<dbReference type="InterPro" id="IPR050107">
    <property type="entry name" value="ABC_carbohydrate_import_ATPase"/>
</dbReference>
<organism evidence="9 10">
    <name type="scientific">Burkholderia gladioli</name>
    <name type="common">Pseudomonas marginata</name>
    <name type="synonym">Phytomonas marginata</name>
    <dbReference type="NCBI Taxonomy" id="28095"/>
    <lineage>
        <taxon>Bacteria</taxon>
        <taxon>Pseudomonadati</taxon>
        <taxon>Pseudomonadota</taxon>
        <taxon>Betaproteobacteria</taxon>
        <taxon>Burkholderiales</taxon>
        <taxon>Burkholderiaceae</taxon>
        <taxon>Burkholderia</taxon>
    </lineage>
</organism>
<feature type="domain" description="ABC transporter" evidence="8">
    <location>
        <begin position="340"/>
        <end position="584"/>
    </location>
</feature>
<dbReference type="PANTHER" id="PTHR43790">
    <property type="entry name" value="CARBOHYDRATE TRANSPORT ATP-BINDING PROTEIN MG119-RELATED"/>
    <property type="match status" value="1"/>
</dbReference>
<dbReference type="SMART" id="SM00382">
    <property type="entry name" value="AAA"/>
    <property type="match status" value="1"/>
</dbReference>
<keyword evidence="3" id="KW-0762">Sugar transport</keyword>
<evidence type="ECO:0000256" key="6">
    <source>
        <dbReference type="ARBA" id="ARBA00022840"/>
    </source>
</evidence>
<dbReference type="InterPro" id="IPR017871">
    <property type="entry name" value="ABC_transporter-like_CS"/>
</dbReference>
<evidence type="ECO:0000256" key="3">
    <source>
        <dbReference type="ARBA" id="ARBA00022597"/>
    </source>
</evidence>
<dbReference type="SUPFAM" id="SSF52540">
    <property type="entry name" value="P-loop containing nucleoside triphosphate hydrolases"/>
    <property type="match status" value="2"/>
</dbReference>
<evidence type="ECO:0000256" key="7">
    <source>
        <dbReference type="SAM" id="MobiDB-lite"/>
    </source>
</evidence>
<dbReference type="PANTHER" id="PTHR43790:SF4">
    <property type="entry name" value="GUANOSINE IMPORT ATP-BINDING PROTEIN NUPO"/>
    <property type="match status" value="1"/>
</dbReference>
<dbReference type="InterPro" id="IPR027417">
    <property type="entry name" value="P-loop_NTPase"/>
</dbReference>
<keyword evidence="5" id="KW-0547">Nucleotide-binding</keyword>
<keyword evidence="3" id="KW-0813">Transport</keyword>
<dbReference type="KEGG" id="bgo:BM43_117"/>
<keyword evidence="6" id="KW-0067">ATP-binding</keyword>
<evidence type="ECO:0000313" key="10">
    <source>
        <dbReference type="Proteomes" id="UP000029590"/>
    </source>
</evidence>
<dbReference type="Proteomes" id="UP000029590">
    <property type="component" value="Unassembled WGS sequence"/>
</dbReference>
<dbReference type="PROSITE" id="PS00211">
    <property type="entry name" value="ABC_TRANSPORTER_1"/>
    <property type="match status" value="1"/>
</dbReference>
<dbReference type="EMBL" id="JPGG01000017">
    <property type="protein sequence ID" value="KGC11532.1"/>
    <property type="molecule type" value="Genomic_DNA"/>
</dbReference>
<dbReference type="CDD" id="cd03215">
    <property type="entry name" value="ABC_Carb_Monos_II"/>
    <property type="match status" value="1"/>
</dbReference>
<gene>
    <name evidence="9" type="ORF">DM48_7212</name>
</gene>
<reference evidence="9 10" key="1">
    <citation type="submission" date="2014-04" db="EMBL/GenBank/DDBJ databases">
        <authorList>
            <person name="Bishop-Lilly K.A."/>
            <person name="Broomall S.M."/>
            <person name="Chain P.S."/>
            <person name="Chertkov O."/>
            <person name="Coyne S.R."/>
            <person name="Daligault H.E."/>
            <person name="Davenport K.W."/>
            <person name="Erkkila T."/>
            <person name="Frey K.G."/>
            <person name="Gibbons H.S."/>
            <person name="Gu W."/>
            <person name="Jaissle J."/>
            <person name="Johnson S.L."/>
            <person name="Koroleva G.I."/>
            <person name="Ladner J.T."/>
            <person name="Lo C.-C."/>
            <person name="Minogue T.D."/>
            <person name="Munk C."/>
            <person name="Palacios G.F."/>
            <person name="Redden C.L."/>
            <person name="Rosenzweig C.N."/>
            <person name="Scholz M.B."/>
            <person name="Teshima H."/>
            <person name="Xu Y."/>
        </authorList>
    </citation>
    <scope>NUCLEOTIDE SEQUENCE [LARGE SCALE GENOMIC DNA]</scope>
    <source>
        <strain evidence="10">gladioli</strain>
    </source>
</reference>
<dbReference type="GO" id="GO:0016887">
    <property type="term" value="F:ATP hydrolysis activity"/>
    <property type="evidence" value="ECO:0007669"/>
    <property type="project" value="InterPro"/>
</dbReference>